<dbReference type="AlphaFoldDB" id="A0A1W6ZPG7"/>
<evidence type="ECO:0000313" key="1">
    <source>
        <dbReference type="EMBL" id="ARP99165.1"/>
    </source>
</evidence>
<proteinExistence type="predicted"/>
<organism evidence="1 2">
    <name type="scientific">Pseudorhodoplanes sinuspersici</name>
    <dbReference type="NCBI Taxonomy" id="1235591"/>
    <lineage>
        <taxon>Bacteria</taxon>
        <taxon>Pseudomonadati</taxon>
        <taxon>Pseudomonadota</taxon>
        <taxon>Alphaproteobacteria</taxon>
        <taxon>Hyphomicrobiales</taxon>
        <taxon>Pseudorhodoplanes</taxon>
    </lineage>
</organism>
<sequence length="150" mass="15953">MSFFARFFVILFALIFSFIAAGIALAIGVMAPELFANSSDPIEKFVFFTAAFFATSFAGASAFVPAVILVAIAETFDLRSIFYYAIGGGLIAAIAWYSSDISLQLENTTDISPVGYGLQLVTAAGIIGGFVYWLLAGRKAGAWKNPYAAT</sequence>
<reference evidence="1 2" key="1">
    <citation type="submission" date="2017-05" db="EMBL/GenBank/DDBJ databases">
        <title>Full genome sequence of Pseudorhodoplanes sinuspersici.</title>
        <authorList>
            <person name="Dastgheib S.M.M."/>
            <person name="Shavandi M."/>
            <person name="Tirandaz H."/>
        </authorList>
    </citation>
    <scope>NUCLEOTIDE SEQUENCE [LARGE SCALE GENOMIC DNA]</scope>
    <source>
        <strain evidence="1 2">RIPI110</strain>
    </source>
</reference>
<evidence type="ECO:0000313" key="2">
    <source>
        <dbReference type="Proteomes" id="UP000194137"/>
    </source>
</evidence>
<name>A0A1W6ZPG7_9HYPH</name>
<gene>
    <name evidence="1" type="ORF">CAK95_08755</name>
</gene>
<accession>A0A1W6ZPG7</accession>
<dbReference type="KEGG" id="psin:CAK95_08755"/>
<dbReference type="OrthoDB" id="7906671at2"/>
<dbReference type="STRING" id="1235591.CAK95_08755"/>
<protein>
    <submittedName>
        <fullName evidence="1">Uncharacterized protein</fullName>
    </submittedName>
</protein>
<dbReference type="EMBL" id="CP021112">
    <property type="protein sequence ID" value="ARP99165.1"/>
    <property type="molecule type" value="Genomic_DNA"/>
</dbReference>
<keyword evidence="2" id="KW-1185">Reference proteome</keyword>
<dbReference type="Proteomes" id="UP000194137">
    <property type="component" value="Chromosome"/>
</dbReference>
<dbReference type="RefSeq" id="WP_086087571.1">
    <property type="nucleotide sequence ID" value="NZ_CP021112.1"/>
</dbReference>